<proteinExistence type="predicted"/>
<dbReference type="Proteomes" id="UP000265800">
    <property type="component" value="Unassembled WGS sequence"/>
</dbReference>
<comment type="caution">
    <text evidence="1">The sequence shown here is derived from an EMBL/GenBank/DDBJ whole genome shotgun (WGS) entry which is preliminary data.</text>
</comment>
<organism evidence="1 2">
    <name type="scientific">Meiothermus luteus</name>
    <dbReference type="NCBI Taxonomy" id="2026184"/>
    <lineage>
        <taxon>Bacteria</taxon>
        <taxon>Thermotogati</taxon>
        <taxon>Deinococcota</taxon>
        <taxon>Deinococci</taxon>
        <taxon>Thermales</taxon>
        <taxon>Thermaceae</taxon>
        <taxon>Meiothermus</taxon>
    </lineage>
</organism>
<dbReference type="RefSeq" id="WP_119359684.1">
    <property type="nucleotide sequence ID" value="NZ_QWKZ01000024.1"/>
</dbReference>
<name>A0A399EUP7_9DEIN</name>
<keyword evidence="2" id="KW-1185">Reference proteome</keyword>
<gene>
    <name evidence="1" type="ORF">Mlute_01021</name>
</gene>
<evidence type="ECO:0000313" key="2">
    <source>
        <dbReference type="Proteomes" id="UP000265800"/>
    </source>
</evidence>
<dbReference type="AlphaFoldDB" id="A0A399EUP7"/>
<protein>
    <submittedName>
        <fullName evidence="1">Uncharacterized protein</fullName>
    </submittedName>
</protein>
<dbReference type="OrthoDB" id="26342at2"/>
<sequence>MSCPHLRRLATLGEFRYIESCPCSGGIVHLSWDVATLHLCFKDFAWLAAVVEEAVGRGSPDLPLVLWVGSVALRMSHAEGIELRGMIRTALVELGQARLEPSQARPFVRLPN</sequence>
<evidence type="ECO:0000313" key="1">
    <source>
        <dbReference type="EMBL" id="RIH87206.1"/>
    </source>
</evidence>
<dbReference type="EMBL" id="QWKZ01000024">
    <property type="protein sequence ID" value="RIH87206.1"/>
    <property type="molecule type" value="Genomic_DNA"/>
</dbReference>
<reference evidence="1 2" key="1">
    <citation type="submission" date="2018-08" db="EMBL/GenBank/DDBJ databases">
        <title>Meiothermus luteus KCTC 52599 genome sequencing project.</title>
        <authorList>
            <person name="Da Costa M.S."/>
            <person name="Albuquerque L."/>
            <person name="Raposo P."/>
            <person name="Froufe H.J.C."/>
            <person name="Barroso C.S."/>
            <person name="Egas C."/>
        </authorList>
    </citation>
    <scope>NUCLEOTIDE SEQUENCE [LARGE SCALE GENOMIC DNA]</scope>
    <source>
        <strain evidence="1 2">KCTC 52599</strain>
    </source>
</reference>
<accession>A0A399EUP7</accession>